<dbReference type="InterPro" id="IPR006015">
    <property type="entry name" value="Universal_stress_UspA"/>
</dbReference>
<dbReference type="SUPFAM" id="SSF52402">
    <property type="entry name" value="Adenine nucleotide alpha hydrolases-like"/>
    <property type="match status" value="2"/>
</dbReference>
<evidence type="ECO:0000313" key="4">
    <source>
        <dbReference type="Proteomes" id="UP000650081"/>
    </source>
</evidence>
<dbReference type="InterPro" id="IPR006016">
    <property type="entry name" value="UspA"/>
</dbReference>
<evidence type="ECO:0000256" key="1">
    <source>
        <dbReference type="ARBA" id="ARBA00008791"/>
    </source>
</evidence>
<gene>
    <name evidence="3" type="ORF">H9S92_21570</name>
</gene>
<organism evidence="3 4">
    <name type="scientific">Neolewinella lacunae</name>
    <dbReference type="NCBI Taxonomy" id="1517758"/>
    <lineage>
        <taxon>Bacteria</taxon>
        <taxon>Pseudomonadati</taxon>
        <taxon>Bacteroidota</taxon>
        <taxon>Saprospiria</taxon>
        <taxon>Saprospirales</taxon>
        <taxon>Lewinellaceae</taxon>
        <taxon>Neolewinella</taxon>
    </lineage>
</organism>
<dbReference type="Proteomes" id="UP000650081">
    <property type="component" value="Unassembled WGS sequence"/>
</dbReference>
<dbReference type="AlphaFoldDB" id="A0A923TFA1"/>
<dbReference type="CDD" id="cd00293">
    <property type="entry name" value="USP-like"/>
    <property type="match status" value="1"/>
</dbReference>
<dbReference type="EMBL" id="JACSIT010000154">
    <property type="protein sequence ID" value="MBC6996777.1"/>
    <property type="molecule type" value="Genomic_DNA"/>
</dbReference>
<evidence type="ECO:0000313" key="3">
    <source>
        <dbReference type="EMBL" id="MBC6996777.1"/>
    </source>
</evidence>
<comment type="similarity">
    <text evidence="1">Belongs to the universal stress protein A family.</text>
</comment>
<proteinExistence type="inferred from homology"/>
<dbReference type="PANTHER" id="PTHR46268:SF6">
    <property type="entry name" value="UNIVERSAL STRESS PROTEIN UP12"/>
    <property type="match status" value="1"/>
</dbReference>
<name>A0A923TFA1_9BACT</name>
<dbReference type="PANTHER" id="PTHR46268">
    <property type="entry name" value="STRESS RESPONSE PROTEIN NHAX"/>
    <property type="match status" value="1"/>
</dbReference>
<evidence type="ECO:0000259" key="2">
    <source>
        <dbReference type="Pfam" id="PF00582"/>
    </source>
</evidence>
<sequence>MIARILVPVDFSVGSAAALRYAEALGAFVGATSVKAIHVFTPQTATADALVIPPVGELMDERENRMHQFLDTIPTTAGITRKAELLLGFAADKIVEESKQHDLIVMGATGETDLLENLFGTVSTSVVSRAECPVLLVPKQATFAEYQNILYASNSISLSRRAVLLFMDFNELFHARVHFVHVNDEEGAHPGTREQLFAPLFQQPEPEFTFEIQEVEADSVQEGLKNYLSEFPIDLAVMVTQQRGFWNRLFNKSSTRQMVLHPSIPLLVLQLEG</sequence>
<keyword evidence="4" id="KW-1185">Reference proteome</keyword>
<dbReference type="Pfam" id="PF00582">
    <property type="entry name" value="Usp"/>
    <property type="match status" value="1"/>
</dbReference>
<comment type="caution">
    <text evidence="3">The sequence shown here is derived from an EMBL/GenBank/DDBJ whole genome shotgun (WGS) entry which is preliminary data.</text>
</comment>
<dbReference type="PRINTS" id="PR01438">
    <property type="entry name" value="UNVRSLSTRESS"/>
</dbReference>
<accession>A0A923TFA1</accession>
<protein>
    <submittedName>
        <fullName evidence="3">Universal stress protein</fullName>
    </submittedName>
</protein>
<reference evidence="3" key="1">
    <citation type="submission" date="2020-08" db="EMBL/GenBank/DDBJ databases">
        <title>Lewinella bacteria from marine environments.</title>
        <authorList>
            <person name="Zhong Y."/>
        </authorList>
    </citation>
    <scope>NUCLEOTIDE SEQUENCE</scope>
    <source>
        <strain evidence="3">KCTC 42187</strain>
    </source>
</reference>
<dbReference type="RefSeq" id="WP_187468783.1">
    <property type="nucleotide sequence ID" value="NZ_JACSIT010000154.1"/>
</dbReference>
<feature type="domain" description="UspA" evidence="2">
    <location>
        <begin position="1"/>
        <end position="138"/>
    </location>
</feature>
<dbReference type="Gene3D" id="3.40.50.12370">
    <property type="match status" value="1"/>
</dbReference>